<dbReference type="KEGG" id="ccam:M5D45_25535"/>
<dbReference type="Proteomes" id="UP000318943">
    <property type="component" value="Unassembled WGS sequence"/>
</dbReference>
<reference evidence="3 5" key="1">
    <citation type="submission" date="2019-05" db="EMBL/GenBank/DDBJ databases">
        <title>Whole genome sequence analysis of Cupriavidus campinensis S14E4C strain.</title>
        <authorList>
            <person name="Abbaszade G."/>
            <person name="Szabo A."/>
            <person name="Toumi M."/>
            <person name="Toth E."/>
        </authorList>
    </citation>
    <scope>NUCLEOTIDE SEQUENCE [LARGE SCALE GENOMIC DNA]</scope>
    <source>
        <strain evidence="3 5">S14E4C</strain>
    </source>
</reference>
<dbReference type="InterPro" id="IPR012340">
    <property type="entry name" value="NA-bd_OB-fold"/>
</dbReference>
<dbReference type="RefSeq" id="WP_144196576.1">
    <property type="nucleotide sequence ID" value="NZ_CAJPVH010000005.1"/>
</dbReference>
<evidence type="ECO:0000313" key="4">
    <source>
        <dbReference type="EMBL" id="URF06468.1"/>
    </source>
</evidence>
<organism evidence="4 6">
    <name type="scientific">Cupriavidus campinensis</name>
    <dbReference type="NCBI Taxonomy" id="151783"/>
    <lineage>
        <taxon>Bacteria</taxon>
        <taxon>Pseudomonadati</taxon>
        <taxon>Pseudomonadota</taxon>
        <taxon>Betaproteobacteria</taxon>
        <taxon>Burkholderiales</taxon>
        <taxon>Burkholderiaceae</taxon>
        <taxon>Cupriavidus</taxon>
    </lineage>
</organism>
<keyword evidence="5" id="KW-1185">Reference proteome</keyword>
<dbReference type="Proteomes" id="UP001056132">
    <property type="component" value="Chromosome 2"/>
</dbReference>
<feature type="domain" description="ChsH2 C-terminal OB-fold" evidence="2">
    <location>
        <begin position="49"/>
        <end position="102"/>
    </location>
</feature>
<feature type="region of interest" description="Disordered" evidence="1">
    <location>
        <begin position="1"/>
        <end position="20"/>
    </location>
</feature>
<reference evidence="4" key="3">
    <citation type="submission" date="2022-05" db="EMBL/GenBank/DDBJ databases">
        <authorList>
            <person name="Kunte H.-J."/>
        </authorList>
    </citation>
    <scope>NUCLEOTIDE SEQUENCE</scope>
    <source>
        <strain evidence="4">G5</strain>
    </source>
</reference>
<dbReference type="EMBL" id="CP097331">
    <property type="protein sequence ID" value="URF06468.1"/>
    <property type="molecule type" value="Genomic_DNA"/>
</dbReference>
<name>A0AAE9I2G4_9BURK</name>
<dbReference type="EMBL" id="VCIZ01000002">
    <property type="protein sequence ID" value="TSP13883.1"/>
    <property type="molecule type" value="Genomic_DNA"/>
</dbReference>
<dbReference type="Pfam" id="PF01796">
    <property type="entry name" value="OB_ChsH2_C"/>
    <property type="match status" value="1"/>
</dbReference>
<dbReference type="AlphaFoldDB" id="A0AAE9I2G4"/>
<proteinExistence type="predicted"/>
<gene>
    <name evidence="3" type="ORF">FGG12_05240</name>
    <name evidence="4" type="ORF">M5D45_25535</name>
</gene>
<sequence>MTTQSFPLWRPGSPQTAPTLMASRDTRTGEWVFPAVADHSPLAPHHAPVAVTGPGTVYSFTVIHPAPKTGQPPYALGYVDFAGPVRIFGRLLGKDRPAIGDRYRPEPDDTYGYVFHATQD</sequence>
<evidence type="ECO:0000259" key="2">
    <source>
        <dbReference type="Pfam" id="PF01796"/>
    </source>
</evidence>
<evidence type="ECO:0000313" key="5">
    <source>
        <dbReference type="Proteomes" id="UP000318943"/>
    </source>
</evidence>
<reference evidence="4" key="2">
    <citation type="journal article" date="2022" name="Microbiol. Resour. Announc.">
        <title>Genome Sequence of Cupriavidus campinensis Strain G5, a Member of a Bacterial Consortium Capable of Polyethylene Degradation.</title>
        <authorList>
            <person name="Schneider B."/>
            <person name="Pfeiffer F."/>
            <person name="Dyall-Smith M."/>
            <person name="Kunte H.J."/>
        </authorList>
    </citation>
    <scope>NUCLEOTIDE SEQUENCE</scope>
    <source>
        <strain evidence="4">G5</strain>
    </source>
</reference>
<evidence type="ECO:0000256" key="1">
    <source>
        <dbReference type="SAM" id="MobiDB-lite"/>
    </source>
</evidence>
<dbReference type="InterPro" id="IPR002878">
    <property type="entry name" value="ChsH2_C"/>
</dbReference>
<dbReference type="SUPFAM" id="SSF50249">
    <property type="entry name" value="Nucleic acid-binding proteins"/>
    <property type="match status" value="1"/>
</dbReference>
<accession>A0AAE9I2G4</accession>
<protein>
    <submittedName>
        <fullName evidence="4">OB-fold domain-containing protein</fullName>
    </submittedName>
</protein>
<evidence type="ECO:0000313" key="6">
    <source>
        <dbReference type="Proteomes" id="UP001056132"/>
    </source>
</evidence>
<evidence type="ECO:0000313" key="3">
    <source>
        <dbReference type="EMBL" id="TSP13883.1"/>
    </source>
</evidence>